<dbReference type="PANTHER" id="PTHR13399:SF2">
    <property type="entry name" value="TRANSLOCON-ASSOCIATED PROTEIN SUBUNIT GAMMA"/>
    <property type="match status" value="1"/>
</dbReference>
<feature type="transmembrane region" description="Helical" evidence="10">
    <location>
        <begin position="157"/>
        <end position="175"/>
    </location>
</feature>
<keyword evidence="6" id="KW-0256">Endoplasmic reticulum</keyword>
<sequence>MPVKITKEDELLLEKYSQAASKKSSNLIYGNAILISVIPIWLFSRVHDLPLISNAILYAIISVCSAFLMGYAYNSSKAPLMERVASRRSDAITREISGQSAKDKKISKKERDDAVRDRTREVADYESTTYSIFYNNCVFLLILLVVSMVLQRFSGQASYFISMVLASGLTAFLSTGKGSL</sequence>
<evidence type="ECO:0000256" key="7">
    <source>
        <dbReference type="ARBA" id="ARBA00022989"/>
    </source>
</evidence>
<evidence type="ECO:0000256" key="6">
    <source>
        <dbReference type="ARBA" id="ARBA00022824"/>
    </source>
</evidence>
<dbReference type="AlphaFoldDB" id="A0AAV2TWI3"/>
<evidence type="ECO:0000256" key="5">
    <source>
        <dbReference type="ARBA" id="ARBA00022692"/>
    </source>
</evidence>
<evidence type="ECO:0000313" key="12">
    <source>
        <dbReference type="Proteomes" id="UP001497525"/>
    </source>
</evidence>
<evidence type="ECO:0000256" key="10">
    <source>
        <dbReference type="SAM" id="Phobius"/>
    </source>
</evidence>
<comment type="function">
    <text evidence="1">TRAP proteins are part of a complex whose function is to bind calcium to the ER membrane and thereby regulate the retention of ER resident proteins.</text>
</comment>
<dbReference type="Pfam" id="PF07074">
    <property type="entry name" value="TRAP-gamma"/>
    <property type="match status" value="1"/>
</dbReference>
<gene>
    <name evidence="11" type="ORF">CDAUBV1_LOCUS15905</name>
</gene>
<name>A0AAV2TWI3_CALDB</name>
<evidence type="ECO:0000256" key="2">
    <source>
        <dbReference type="ARBA" id="ARBA00004477"/>
    </source>
</evidence>
<feature type="transmembrane region" description="Helical" evidence="10">
    <location>
        <begin position="26"/>
        <end position="43"/>
    </location>
</feature>
<evidence type="ECO:0000256" key="3">
    <source>
        <dbReference type="ARBA" id="ARBA00007990"/>
    </source>
</evidence>
<evidence type="ECO:0000256" key="9">
    <source>
        <dbReference type="ARBA" id="ARBA00030917"/>
    </source>
</evidence>
<dbReference type="InterPro" id="IPR009779">
    <property type="entry name" value="SSR3"/>
</dbReference>
<feature type="transmembrane region" description="Helical" evidence="10">
    <location>
        <begin position="132"/>
        <end position="150"/>
    </location>
</feature>
<keyword evidence="8 10" id="KW-0472">Membrane</keyword>
<reference evidence="11" key="1">
    <citation type="submission" date="2024-06" db="EMBL/GenBank/DDBJ databases">
        <authorList>
            <person name="Liu X."/>
            <person name="Lenzi L."/>
            <person name="Haldenby T S."/>
            <person name="Uol C."/>
        </authorList>
    </citation>
    <scope>NUCLEOTIDE SEQUENCE</scope>
</reference>
<protein>
    <recommendedName>
        <fullName evidence="4">Translocon-associated protein subunit gamma</fullName>
    </recommendedName>
    <alternativeName>
        <fullName evidence="9">Signal sequence receptor subunit gamma</fullName>
    </alternativeName>
</protein>
<evidence type="ECO:0000256" key="1">
    <source>
        <dbReference type="ARBA" id="ARBA00002838"/>
    </source>
</evidence>
<feature type="transmembrane region" description="Helical" evidence="10">
    <location>
        <begin position="55"/>
        <end position="73"/>
    </location>
</feature>
<evidence type="ECO:0000313" key="11">
    <source>
        <dbReference type="EMBL" id="CAL5140597.1"/>
    </source>
</evidence>
<evidence type="ECO:0000256" key="8">
    <source>
        <dbReference type="ARBA" id="ARBA00023136"/>
    </source>
</evidence>
<organism evidence="11 12">
    <name type="scientific">Calicophoron daubneyi</name>
    <name type="common">Rumen fluke</name>
    <name type="synonym">Paramphistomum daubneyi</name>
    <dbReference type="NCBI Taxonomy" id="300641"/>
    <lineage>
        <taxon>Eukaryota</taxon>
        <taxon>Metazoa</taxon>
        <taxon>Spiralia</taxon>
        <taxon>Lophotrochozoa</taxon>
        <taxon>Platyhelminthes</taxon>
        <taxon>Trematoda</taxon>
        <taxon>Digenea</taxon>
        <taxon>Plagiorchiida</taxon>
        <taxon>Pronocephalata</taxon>
        <taxon>Paramphistomoidea</taxon>
        <taxon>Paramphistomidae</taxon>
        <taxon>Calicophoron</taxon>
    </lineage>
</organism>
<comment type="caution">
    <text evidence="11">The sequence shown here is derived from an EMBL/GenBank/DDBJ whole genome shotgun (WGS) entry which is preliminary data.</text>
</comment>
<dbReference type="EMBL" id="CAXLJL010000745">
    <property type="protein sequence ID" value="CAL5140597.1"/>
    <property type="molecule type" value="Genomic_DNA"/>
</dbReference>
<comment type="similarity">
    <text evidence="3">Belongs to the TRAP-gamma family.</text>
</comment>
<evidence type="ECO:0000256" key="4">
    <source>
        <dbReference type="ARBA" id="ARBA00022231"/>
    </source>
</evidence>
<comment type="subcellular location">
    <subcellularLocation>
        <location evidence="2">Endoplasmic reticulum membrane</location>
        <topology evidence="2">Multi-pass membrane protein</topology>
    </subcellularLocation>
</comment>
<keyword evidence="5 10" id="KW-0812">Transmembrane</keyword>
<dbReference type="PANTHER" id="PTHR13399">
    <property type="entry name" value="TRANSLOCON-ASSOCIATED PROTEIN TRAP , GAMMA SUBUNIT"/>
    <property type="match status" value="1"/>
</dbReference>
<dbReference type="GO" id="GO:0005789">
    <property type="term" value="C:endoplasmic reticulum membrane"/>
    <property type="evidence" value="ECO:0007669"/>
    <property type="project" value="UniProtKB-SubCell"/>
</dbReference>
<accession>A0AAV2TWI3</accession>
<dbReference type="Proteomes" id="UP001497525">
    <property type="component" value="Unassembled WGS sequence"/>
</dbReference>
<dbReference type="GO" id="GO:0006614">
    <property type="term" value="P:SRP-dependent cotranslational protein targeting to membrane"/>
    <property type="evidence" value="ECO:0007669"/>
    <property type="project" value="InterPro"/>
</dbReference>
<proteinExistence type="inferred from homology"/>
<keyword evidence="7 10" id="KW-1133">Transmembrane helix</keyword>